<gene>
    <name evidence="2" type="ORF">CTI12_AA287180</name>
</gene>
<comment type="caution">
    <text evidence="2">The sequence shown here is derived from an EMBL/GenBank/DDBJ whole genome shotgun (WGS) entry which is preliminary data.</text>
</comment>
<sequence>MMMTCTSTAALTATILLFVLPPEAVIWAFELYEAADFHILPAVNYICVPTRQDVRKKILSALSTLKVVGQKPILVQFWAPKKAGKTFVLTTTHQPFGFYGRDEGLAAYRIGCLQHKLFVHREKDASFGLPGLAFKKGTPQQTANVHHVYYPKDKRPPFVNEEIFSLIWGSLAVPVFLNNECVGVLEFVMTEPKHSYDAEINEICEALKFAGLQSSTKTETPKKTCNTKNQASEIIRRKTPSSAYARYNVLAPYFGYSKEDAMAMVASKFNLYKKDGNISETTFTYNLRKVGITEWPYIKGTSTEASESTISSPDTVLPSWVEEGTSGCLREQTLNPITYASETQFSQPVCEASTVAHDLSDFDLEEWVHELLSEPTQATNTSPSETYNNQPVYEASTVPDDFFNFSWGGTHNNQLAFGTSGLNSEFDGMKHQADADIDMEMVDINDDELMDLCENYNDMIRQE</sequence>
<feature type="chain" id="PRO_5015787378" evidence="1">
    <location>
        <begin position="29"/>
        <end position="463"/>
    </location>
</feature>
<dbReference type="InterPro" id="IPR045012">
    <property type="entry name" value="NLP"/>
</dbReference>
<name>A0A2U1NAU6_ARTAN</name>
<dbReference type="PANTHER" id="PTHR32002">
    <property type="entry name" value="PROTEIN NLP8"/>
    <property type="match status" value="1"/>
</dbReference>
<evidence type="ECO:0000313" key="2">
    <source>
        <dbReference type="EMBL" id="PWA70596.1"/>
    </source>
</evidence>
<organism evidence="2 3">
    <name type="scientific">Artemisia annua</name>
    <name type="common">Sweet wormwood</name>
    <dbReference type="NCBI Taxonomy" id="35608"/>
    <lineage>
        <taxon>Eukaryota</taxon>
        <taxon>Viridiplantae</taxon>
        <taxon>Streptophyta</taxon>
        <taxon>Embryophyta</taxon>
        <taxon>Tracheophyta</taxon>
        <taxon>Spermatophyta</taxon>
        <taxon>Magnoliopsida</taxon>
        <taxon>eudicotyledons</taxon>
        <taxon>Gunneridae</taxon>
        <taxon>Pentapetalae</taxon>
        <taxon>asterids</taxon>
        <taxon>campanulids</taxon>
        <taxon>Asterales</taxon>
        <taxon>Asteraceae</taxon>
        <taxon>Asteroideae</taxon>
        <taxon>Anthemideae</taxon>
        <taxon>Artemisiinae</taxon>
        <taxon>Artemisia</taxon>
    </lineage>
</organism>
<dbReference type="PANTHER" id="PTHR32002:SF35">
    <property type="entry name" value="PROTEIN NLP6"/>
    <property type="match status" value="1"/>
</dbReference>
<feature type="signal peptide" evidence="1">
    <location>
        <begin position="1"/>
        <end position="28"/>
    </location>
</feature>
<reference evidence="2 3" key="1">
    <citation type="journal article" date="2018" name="Mol. Plant">
        <title>The genome of Artemisia annua provides insight into the evolution of Asteraceae family and artemisinin biosynthesis.</title>
        <authorList>
            <person name="Shen Q."/>
            <person name="Zhang L."/>
            <person name="Liao Z."/>
            <person name="Wang S."/>
            <person name="Yan T."/>
            <person name="Shi P."/>
            <person name="Liu M."/>
            <person name="Fu X."/>
            <person name="Pan Q."/>
            <person name="Wang Y."/>
            <person name="Lv Z."/>
            <person name="Lu X."/>
            <person name="Zhang F."/>
            <person name="Jiang W."/>
            <person name="Ma Y."/>
            <person name="Chen M."/>
            <person name="Hao X."/>
            <person name="Li L."/>
            <person name="Tang Y."/>
            <person name="Lv G."/>
            <person name="Zhou Y."/>
            <person name="Sun X."/>
            <person name="Brodelius P.E."/>
            <person name="Rose J.K.C."/>
            <person name="Tang K."/>
        </authorList>
    </citation>
    <scope>NUCLEOTIDE SEQUENCE [LARGE SCALE GENOMIC DNA]</scope>
    <source>
        <strain evidence="3">cv. Huhao1</strain>
        <tissue evidence="2">Leaf</tissue>
    </source>
</reference>
<evidence type="ECO:0000256" key="1">
    <source>
        <dbReference type="SAM" id="SignalP"/>
    </source>
</evidence>
<keyword evidence="3" id="KW-1185">Reference proteome</keyword>
<keyword evidence="1" id="KW-0732">Signal</keyword>
<dbReference type="AlphaFoldDB" id="A0A2U1NAU6"/>
<protein>
    <submittedName>
        <fullName evidence="2">RWP-RK domain-containing protein</fullName>
    </submittedName>
</protein>
<accession>A0A2U1NAU6</accession>
<proteinExistence type="predicted"/>
<dbReference type="GO" id="GO:0003700">
    <property type="term" value="F:DNA-binding transcription factor activity"/>
    <property type="evidence" value="ECO:0007669"/>
    <property type="project" value="InterPro"/>
</dbReference>
<dbReference type="Proteomes" id="UP000245207">
    <property type="component" value="Unassembled WGS sequence"/>
</dbReference>
<dbReference type="EMBL" id="PKPP01003213">
    <property type="protein sequence ID" value="PWA70596.1"/>
    <property type="molecule type" value="Genomic_DNA"/>
</dbReference>
<dbReference type="STRING" id="35608.A0A2U1NAU6"/>
<evidence type="ECO:0000313" key="3">
    <source>
        <dbReference type="Proteomes" id="UP000245207"/>
    </source>
</evidence>